<organism evidence="3 4">
    <name type="scientific">candidate division WOR-1 bacterium RIFOXYC2_FULL_41_25</name>
    <dbReference type="NCBI Taxonomy" id="1802586"/>
    <lineage>
        <taxon>Bacteria</taxon>
        <taxon>Bacillati</taxon>
        <taxon>Saganbacteria</taxon>
    </lineage>
</organism>
<feature type="domain" description="Thiamine pyrophosphate enzyme N-terminal TPP-binding" evidence="2">
    <location>
        <begin position="3"/>
        <end position="121"/>
    </location>
</feature>
<dbReference type="GO" id="GO:0009097">
    <property type="term" value="P:isoleucine biosynthetic process"/>
    <property type="evidence" value="ECO:0007669"/>
    <property type="project" value="TreeGrafter"/>
</dbReference>
<dbReference type="GO" id="GO:0005948">
    <property type="term" value="C:acetolactate synthase complex"/>
    <property type="evidence" value="ECO:0007669"/>
    <property type="project" value="TreeGrafter"/>
</dbReference>
<dbReference type="PANTHER" id="PTHR18968:SF142">
    <property type="entry name" value="ACETOLACTATE SYNTHASE"/>
    <property type="match status" value="1"/>
</dbReference>
<evidence type="ECO:0000313" key="3">
    <source>
        <dbReference type="EMBL" id="OGC33794.1"/>
    </source>
</evidence>
<dbReference type="SUPFAM" id="SSF52518">
    <property type="entry name" value="Thiamin diphosphate-binding fold (THDP-binding)"/>
    <property type="match status" value="1"/>
</dbReference>
<evidence type="ECO:0000313" key="4">
    <source>
        <dbReference type="Proteomes" id="UP000177309"/>
    </source>
</evidence>
<dbReference type="EMBL" id="MEUI01000027">
    <property type="protein sequence ID" value="OGC33794.1"/>
    <property type="molecule type" value="Genomic_DNA"/>
</dbReference>
<evidence type="ECO:0000256" key="1">
    <source>
        <dbReference type="ARBA" id="ARBA00007812"/>
    </source>
</evidence>
<reference evidence="3 4" key="1">
    <citation type="journal article" date="2016" name="Nat. Commun.">
        <title>Thousands of microbial genomes shed light on interconnected biogeochemical processes in an aquifer system.</title>
        <authorList>
            <person name="Anantharaman K."/>
            <person name="Brown C.T."/>
            <person name="Hug L.A."/>
            <person name="Sharon I."/>
            <person name="Castelle C.J."/>
            <person name="Probst A.J."/>
            <person name="Thomas B.C."/>
            <person name="Singh A."/>
            <person name="Wilkins M.J."/>
            <person name="Karaoz U."/>
            <person name="Brodie E.L."/>
            <person name="Williams K.H."/>
            <person name="Hubbard S.S."/>
            <person name="Banfield J.F."/>
        </authorList>
    </citation>
    <scope>NUCLEOTIDE SEQUENCE [LARGE SCALE GENOMIC DNA]</scope>
</reference>
<dbReference type="AlphaFoldDB" id="A0A1F4TM77"/>
<comment type="similarity">
    <text evidence="1">Belongs to the TPP enzyme family.</text>
</comment>
<dbReference type="Gene3D" id="3.40.50.970">
    <property type="match status" value="1"/>
</dbReference>
<name>A0A1F4TM77_UNCSA</name>
<dbReference type="CDD" id="cd07035">
    <property type="entry name" value="TPP_PYR_POX_like"/>
    <property type="match status" value="1"/>
</dbReference>
<dbReference type="GO" id="GO:0003984">
    <property type="term" value="F:acetolactate synthase activity"/>
    <property type="evidence" value="ECO:0007669"/>
    <property type="project" value="TreeGrafter"/>
</dbReference>
<evidence type="ECO:0000259" key="2">
    <source>
        <dbReference type="Pfam" id="PF02776"/>
    </source>
</evidence>
<dbReference type="Proteomes" id="UP000177309">
    <property type="component" value="Unassembled WGS sequence"/>
</dbReference>
<dbReference type="InterPro" id="IPR029061">
    <property type="entry name" value="THDP-binding"/>
</dbReference>
<accession>A0A1F4TM77</accession>
<dbReference type="FunFam" id="3.40.50.970:FF:000007">
    <property type="entry name" value="Acetolactate synthase"/>
    <property type="match status" value="1"/>
</dbReference>
<protein>
    <recommendedName>
        <fullName evidence="2">Thiamine pyrophosphate enzyme N-terminal TPP-binding domain-containing protein</fullName>
    </recommendedName>
</protein>
<dbReference type="GO" id="GO:0030976">
    <property type="term" value="F:thiamine pyrophosphate binding"/>
    <property type="evidence" value="ECO:0007669"/>
    <property type="project" value="InterPro"/>
</dbReference>
<dbReference type="InterPro" id="IPR045229">
    <property type="entry name" value="TPP_enz"/>
</dbReference>
<gene>
    <name evidence="3" type="ORF">A2462_01695</name>
</gene>
<dbReference type="PANTHER" id="PTHR18968">
    <property type="entry name" value="THIAMINE PYROPHOSPHATE ENZYMES"/>
    <property type="match status" value="1"/>
</dbReference>
<dbReference type="GO" id="GO:0050660">
    <property type="term" value="F:flavin adenine dinucleotide binding"/>
    <property type="evidence" value="ECO:0007669"/>
    <property type="project" value="TreeGrafter"/>
</dbReference>
<dbReference type="InterPro" id="IPR012001">
    <property type="entry name" value="Thiamin_PyroP_enz_TPP-bd_dom"/>
</dbReference>
<proteinExistence type="inferred from homology"/>
<dbReference type="Pfam" id="PF02776">
    <property type="entry name" value="TPP_enzyme_N"/>
    <property type="match status" value="1"/>
</dbReference>
<sequence>MIGAEIISRTLFILGIRRVYLYPGGTIAPLLEALICDGIEYFCARNEQGAGYAAIGAAKMTQTPQVVIVTSGPGATNVLSPVADAFYDSIPLLVFTGQVSVNSINFEKKVRQTGFQETDTVNIFKPVTKHAQVLNFKEDPSFVVSNAFNLAKEGRPGPVLIDLPMDVQKGEF</sequence>
<dbReference type="GO" id="GO:0009099">
    <property type="term" value="P:L-valine biosynthetic process"/>
    <property type="evidence" value="ECO:0007669"/>
    <property type="project" value="TreeGrafter"/>
</dbReference>
<comment type="caution">
    <text evidence="3">The sequence shown here is derived from an EMBL/GenBank/DDBJ whole genome shotgun (WGS) entry which is preliminary data.</text>
</comment>